<evidence type="ECO:0000313" key="2">
    <source>
        <dbReference type="Proteomes" id="UP000188855"/>
    </source>
</evidence>
<comment type="caution">
    <text evidence="1">The sequence shown here is derived from an EMBL/GenBank/DDBJ whole genome shotgun (WGS) entry which is preliminary data.</text>
</comment>
<reference evidence="1 2" key="1">
    <citation type="submission" date="2016-10" db="EMBL/GenBank/DDBJ databases">
        <title>Whole genome sequences of antibiotic resistant commensal Escherichia coli from healthy Australian adults.</title>
        <authorList>
            <person name="Moran R.A."/>
            <person name="Anantham S."/>
            <person name="Nigro S.J."/>
            <person name="Holt K.E."/>
            <person name="Hall R.M."/>
        </authorList>
    </citation>
    <scope>NUCLEOTIDE SEQUENCE [LARGE SCALE GENOMIC DNA]</scope>
    <source>
        <strain evidence="1 2">2.3-R4</strain>
    </source>
</reference>
<proteinExistence type="predicted"/>
<protein>
    <submittedName>
        <fullName evidence="1">Uncharacterized protein</fullName>
    </submittedName>
</protein>
<dbReference type="AlphaFoldDB" id="A0AAX0KKZ1"/>
<name>A0AAX0KKZ1_ECOLX</name>
<accession>A0AAX0KKZ1</accession>
<gene>
    <name evidence="1" type="ORF">BMT91_00050</name>
</gene>
<dbReference type="Proteomes" id="UP000188855">
    <property type="component" value="Unassembled WGS sequence"/>
</dbReference>
<organism evidence="1 2">
    <name type="scientific">Escherichia coli</name>
    <dbReference type="NCBI Taxonomy" id="562"/>
    <lineage>
        <taxon>Bacteria</taxon>
        <taxon>Pseudomonadati</taxon>
        <taxon>Pseudomonadota</taxon>
        <taxon>Gammaproteobacteria</taxon>
        <taxon>Enterobacterales</taxon>
        <taxon>Enterobacteriaceae</taxon>
        <taxon>Escherichia</taxon>
    </lineage>
</organism>
<sequence length="122" mass="13651">MNKNRTAGQNTEGKFMNTEIETLSISTALPGWWAKFKDDDGTEWYSPIAAWALCEVDYFGAGNTCREILPVLTSELGVSPHSPDEGMFECLYLPDKKFVHCGESWVFAWYPVNDSSNSGTLE</sequence>
<dbReference type="EMBL" id="MPAF01000001">
    <property type="protein sequence ID" value="OOK32026.1"/>
    <property type="molecule type" value="Genomic_DNA"/>
</dbReference>
<evidence type="ECO:0000313" key="1">
    <source>
        <dbReference type="EMBL" id="OOK32026.1"/>
    </source>
</evidence>